<keyword evidence="6" id="KW-1185">Reference proteome</keyword>
<dbReference type="PANTHER" id="PTHR35790:SF4">
    <property type="entry name" value="HTH-TYPE TRANSCRIPTIONAL REGULATOR PCHR"/>
    <property type="match status" value="1"/>
</dbReference>
<dbReference type="PRINTS" id="PR00598">
    <property type="entry name" value="HTHMARR"/>
</dbReference>
<name>A0ABY5HJU8_9GAMM</name>
<gene>
    <name evidence="5" type="ORF">KDW95_00610</name>
</gene>
<evidence type="ECO:0000313" key="6">
    <source>
        <dbReference type="Proteomes" id="UP001058461"/>
    </source>
</evidence>
<dbReference type="PANTHER" id="PTHR35790">
    <property type="entry name" value="HTH-TYPE TRANSCRIPTIONAL REGULATOR PCHR"/>
    <property type="match status" value="1"/>
</dbReference>
<dbReference type="EMBL" id="CP073347">
    <property type="protein sequence ID" value="UTW12224.1"/>
    <property type="molecule type" value="Genomic_DNA"/>
</dbReference>
<dbReference type="SUPFAM" id="SSF46785">
    <property type="entry name" value="Winged helix' DNA-binding domain"/>
    <property type="match status" value="1"/>
</dbReference>
<dbReference type="CDD" id="cd00090">
    <property type="entry name" value="HTH_ARSR"/>
    <property type="match status" value="1"/>
</dbReference>
<keyword evidence="2" id="KW-0238">DNA-binding</keyword>
<dbReference type="Gene3D" id="1.10.10.10">
    <property type="entry name" value="Winged helix-like DNA-binding domain superfamily/Winged helix DNA-binding domain"/>
    <property type="match status" value="1"/>
</dbReference>
<dbReference type="RefSeq" id="WP_255854285.1">
    <property type="nucleotide sequence ID" value="NZ_CP073347.1"/>
</dbReference>
<evidence type="ECO:0000313" key="5">
    <source>
        <dbReference type="EMBL" id="UTW12224.1"/>
    </source>
</evidence>
<evidence type="ECO:0000256" key="2">
    <source>
        <dbReference type="ARBA" id="ARBA00023125"/>
    </source>
</evidence>
<evidence type="ECO:0000256" key="1">
    <source>
        <dbReference type="ARBA" id="ARBA00023015"/>
    </source>
</evidence>
<keyword evidence="3" id="KW-0804">Transcription</keyword>
<dbReference type="SMART" id="SM00347">
    <property type="entry name" value="HTH_MARR"/>
    <property type="match status" value="1"/>
</dbReference>
<dbReference type="PROSITE" id="PS50995">
    <property type="entry name" value="HTH_MARR_2"/>
    <property type="match status" value="1"/>
</dbReference>
<sequence length="162" mass="18022">MAQIDQSSEPEVLDLDRYVPALLTFLSNKLSSGASACYRKHFGVGVVEWRVLALLAVENGITANRICQVIGLDKSAVSRALRLLEDAGHVKTEADPADARRVIVHLTSQGRTLHNRILRVARAREQRLLDDFTADEVDTLVDLLQRMNSRVQLVNSYDPSKS</sequence>
<evidence type="ECO:0000259" key="4">
    <source>
        <dbReference type="PROSITE" id="PS50995"/>
    </source>
</evidence>
<dbReference type="InterPro" id="IPR000835">
    <property type="entry name" value="HTH_MarR-typ"/>
</dbReference>
<protein>
    <submittedName>
        <fullName evidence="5">MarR family transcriptional regulator</fullName>
    </submittedName>
</protein>
<dbReference type="Proteomes" id="UP001058461">
    <property type="component" value="Chromosome"/>
</dbReference>
<evidence type="ECO:0000256" key="3">
    <source>
        <dbReference type="ARBA" id="ARBA00023163"/>
    </source>
</evidence>
<dbReference type="Pfam" id="PF12802">
    <property type="entry name" value="MarR_2"/>
    <property type="match status" value="1"/>
</dbReference>
<organism evidence="5 6">
    <name type="scientific">Marinobacterium rhizophilum</name>
    <dbReference type="NCBI Taxonomy" id="420402"/>
    <lineage>
        <taxon>Bacteria</taxon>
        <taxon>Pseudomonadati</taxon>
        <taxon>Pseudomonadota</taxon>
        <taxon>Gammaproteobacteria</taxon>
        <taxon>Oceanospirillales</taxon>
        <taxon>Oceanospirillaceae</taxon>
        <taxon>Marinobacterium</taxon>
    </lineage>
</organism>
<proteinExistence type="predicted"/>
<keyword evidence="1" id="KW-0805">Transcription regulation</keyword>
<dbReference type="InterPro" id="IPR011991">
    <property type="entry name" value="ArsR-like_HTH"/>
</dbReference>
<dbReference type="InterPro" id="IPR036390">
    <property type="entry name" value="WH_DNA-bd_sf"/>
</dbReference>
<dbReference type="InterPro" id="IPR052067">
    <property type="entry name" value="Metal_resp_HTH_trans_reg"/>
</dbReference>
<feature type="domain" description="HTH marR-type" evidence="4">
    <location>
        <begin position="1"/>
        <end position="149"/>
    </location>
</feature>
<accession>A0ABY5HJU8</accession>
<dbReference type="InterPro" id="IPR036388">
    <property type="entry name" value="WH-like_DNA-bd_sf"/>
</dbReference>
<reference evidence="5" key="1">
    <citation type="submission" date="2021-04" db="EMBL/GenBank/DDBJ databases">
        <title>Oceanospirillales bacteria with DddD are important DMSP degraders in coastal seawater.</title>
        <authorList>
            <person name="Liu J."/>
        </authorList>
    </citation>
    <scope>NUCLEOTIDE SEQUENCE</scope>
    <source>
        <strain evidence="5">D13-1</strain>
    </source>
</reference>